<dbReference type="InterPro" id="IPR040476">
    <property type="entry name" value="CSD2"/>
</dbReference>
<dbReference type="InterPro" id="IPR003029">
    <property type="entry name" value="S1_domain"/>
</dbReference>
<dbReference type="InterPro" id="IPR012340">
    <property type="entry name" value="NA-bd_OB-fold"/>
</dbReference>
<dbReference type="GO" id="GO:0005829">
    <property type="term" value="C:cytosol"/>
    <property type="evidence" value="ECO:0007669"/>
    <property type="project" value="TreeGrafter"/>
</dbReference>
<dbReference type="HOGENOM" id="CLU_002333_7_1_5"/>
<proteinExistence type="inferred from homology"/>
<dbReference type="Gene3D" id="2.40.50.140">
    <property type="entry name" value="Nucleic acid-binding proteins"/>
    <property type="match status" value="1"/>
</dbReference>
<dbReference type="PROSITE" id="PS50126">
    <property type="entry name" value="S1"/>
    <property type="match status" value="1"/>
</dbReference>
<dbReference type="InterPro" id="IPR011805">
    <property type="entry name" value="RNase_R"/>
</dbReference>
<feature type="domain" description="S1 motif" evidence="9">
    <location>
        <begin position="647"/>
        <end position="728"/>
    </location>
</feature>
<evidence type="ECO:0000256" key="3">
    <source>
        <dbReference type="ARBA" id="ARBA00022722"/>
    </source>
</evidence>
<protein>
    <recommendedName>
        <fullName evidence="7">Ribonuclease R</fullName>
        <shortName evidence="7">RNase R</shortName>
        <ecNumber evidence="7">3.1.13.1</ecNumber>
    </recommendedName>
</protein>
<dbReference type="PANTHER" id="PTHR23355">
    <property type="entry name" value="RIBONUCLEASE"/>
    <property type="match status" value="1"/>
</dbReference>
<dbReference type="EMBL" id="CP000319">
    <property type="protein sequence ID" value="ABE63228.1"/>
    <property type="molecule type" value="Genomic_DNA"/>
</dbReference>
<dbReference type="HAMAP" id="MF_01895">
    <property type="entry name" value="RNase_R"/>
    <property type="match status" value="1"/>
</dbReference>
<evidence type="ECO:0000313" key="11">
    <source>
        <dbReference type="Proteomes" id="UP000001953"/>
    </source>
</evidence>
<dbReference type="CDD" id="cd04471">
    <property type="entry name" value="S1_RNase_R"/>
    <property type="match status" value="1"/>
</dbReference>
<gene>
    <name evidence="7" type="primary">rnr</name>
    <name evidence="10" type="ordered locus">Nham_2438</name>
</gene>
<feature type="region of interest" description="Disordered" evidence="8">
    <location>
        <begin position="730"/>
        <end position="790"/>
    </location>
</feature>
<dbReference type="PANTHER" id="PTHR23355:SF9">
    <property type="entry name" value="DIS3-LIKE EXONUCLEASE 2"/>
    <property type="match status" value="1"/>
</dbReference>
<evidence type="ECO:0000313" key="10">
    <source>
        <dbReference type="EMBL" id="ABE63228.1"/>
    </source>
</evidence>
<dbReference type="InterPro" id="IPR001900">
    <property type="entry name" value="RNase_II/R"/>
</dbReference>
<dbReference type="Pfam" id="PF00773">
    <property type="entry name" value="RNB"/>
    <property type="match status" value="1"/>
</dbReference>
<dbReference type="GO" id="GO:0003723">
    <property type="term" value="F:RNA binding"/>
    <property type="evidence" value="ECO:0007669"/>
    <property type="project" value="UniProtKB-UniRule"/>
</dbReference>
<keyword evidence="2 7" id="KW-0963">Cytoplasm</keyword>
<keyword evidence="11" id="KW-1185">Reference proteome</keyword>
<evidence type="ECO:0000256" key="7">
    <source>
        <dbReference type="HAMAP-Rule" id="MF_01895"/>
    </source>
</evidence>
<dbReference type="RefSeq" id="WP_011510900.1">
    <property type="nucleotide sequence ID" value="NC_007964.1"/>
</dbReference>
<evidence type="ECO:0000256" key="5">
    <source>
        <dbReference type="ARBA" id="ARBA00022839"/>
    </source>
</evidence>
<organism evidence="10 11">
    <name type="scientific">Nitrobacter hamburgensis (strain DSM 10229 / NCIMB 13809 / X14)</name>
    <dbReference type="NCBI Taxonomy" id="323097"/>
    <lineage>
        <taxon>Bacteria</taxon>
        <taxon>Pseudomonadati</taxon>
        <taxon>Pseudomonadota</taxon>
        <taxon>Alphaproteobacteria</taxon>
        <taxon>Hyphomicrobiales</taxon>
        <taxon>Nitrobacteraceae</taxon>
        <taxon>Nitrobacter</taxon>
    </lineage>
</organism>
<dbReference type="NCBIfam" id="TIGR00358">
    <property type="entry name" value="3_prime_RNase"/>
    <property type="match status" value="1"/>
</dbReference>
<dbReference type="AlphaFoldDB" id="Q1QKL9"/>
<reference evidence="10 11" key="1">
    <citation type="submission" date="2006-03" db="EMBL/GenBank/DDBJ databases">
        <title>Complete sequence of chromosome of Nitrobacter hamburgensis X14.</title>
        <authorList>
            <consortium name="US DOE Joint Genome Institute"/>
            <person name="Copeland A."/>
            <person name="Lucas S."/>
            <person name="Lapidus A."/>
            <person name="Barry K."/>
            <person name="Detter J.C."/>
            <person name="Glavina del Rio T."/>
            <person name="Hammon N."/>
            <person name="Israni S."/>
            <person name="Dalin E."/>
            <person name="Tice H."/>
            <person name="Pitluck S."/>
            <person name="Chain P."/>
            <person name="Malfatti S."/>
            <person name="Shin M."/>
            <person name="Vergez L."/>
            <person name="Schmutz J."/>
            <person name="Larimer F."/>
            <person name="Land M."/>
            <person name="Hauser L."/>
            <person name="Kyrpides N."/>
            <person name="Ivanova N."/>
            <person name="Ward B."/>
            <person name="Arp D."/>
            <person name="Klotz M."/>
            <person name="Stein L."/>
            <person name="O'Mullan G."/>
            <person name="Starkenburg S."/>
            <person name="Sayavedra L."/>
            <person name="Poret-Peterson A.T."/>
            <person name="Gentry M.E."/>
            <person name="Bruce D."/>
            <person name="Richardson P."/>
        </authorList>
    </citation>
    <scope>NUCLEOTIDE SEQUENCE [LARGE SCALE GENOMIC DNA]</scope>
    <source>
        <strain evidence="11">DSM 10229 / NCIMB 13809 / X14</strain>
    </source>
</reference>
<dbReference type="EC" id="3.1.13.1" evidence="7"/>
<dbReference type="Pfam" id="PF17876">
    <property type="entry name" value="CSD2"/>
    <property type="match status" value="1"/>
</dbReference>
<dbReference type="KEGG" id="nha:Nham_2438"/>
<evidence type="ECO:0000256" key="1">
    <source>
        <dbReference type="ARBA" id="ARBA00001849"/>
    </source>
</evidence>
<evidence type="ECO:0000256" key="2">
    <source>
        <dbReference type="ARBA" id="ARBA00022490"/>
    </source>
</evidence>
<comment type="function">
    <text evidence="7">3'-5' exoribonuclease that releases 5'-nucleoside monophosphates and is involved in maturation of structured RNAs.</text>
</comment>
<accession>Q1QKL9</accession>
<dbReference type="SMART" id="SM00316">
    <property type="entry name" value="S1"/>
    <property type="match status" value="1"/>
</dbReference>
<dbReference type="SUPFAM" id="SSF50249">
    <property type="entry name" value="Nucleic acid-binding proteins"/>
    <property type="match status" value="2"/>
</dbReference>
<dbReference type="Pfam" id="PF00575">
    <property type="entry name" value="S1"/>
    <property type="match status" value="1"/>
</dbReference>
<comment type="similarity">
    <text evidence="7">Belongs to the RNR ribonuclease family. RNase R subfamily.</text>
</comment>
<evidence type="ECO:0000259" key="9">
    <source>
        <dbReference type="PROSITE" id="PS50126"/>
    </source>
</evidence>
<dbReference type="Proteomes" id="UP000001953">
    <property type="component" value="Chromosome"/>
</dbReference>
<dbReference type="STRING" id="323097.Nham_2438"/>
<feature type="compositionally biased region" description="Basic residues" evidence="8">
    <location>
        <begin position="758"/>
        <end position="790"/>
    </location>
</feature>
<evidence type="ECO:0000256" key="4">
    <source>
        <dbReference type="ARBA" id="ARBA00022801"/>
    </source>
</evidence>
<dbReference type="GO" id="GO:0006402">
    <property type="term" value="P:mRNA catabolic process"/>
    <property type="evidence" value="ECO:0007669"/>
    <property type="project" value="TreeGrafter"/>
</dbReference>
<evidence type="ECO:0000256" key="8">
    <source>
        <dbReference type="SAM" id="MobiDB-lite"/>
    </source>
</evidence>
<comment type="catalytic activity">
    <reaction evidence="1 7">
        <text>Exonucleolytic cleavage in the 3'- to 5'-direction to yield nucleoside 5'-phosphates.</text>
        <dbReference type="EC" id="3.1.13.1"/>
    </reaction>
</comment>
<sequence>MLARTADVSKLRDKRFPDRETIVAFIRAHPGQAGTREIAREFGLKNADRIALKQILRDLADDGTIVKRGRKLQQAETLPPTLMADITGRDSDGELLATPTEWDEEAGPPPKIRIHVPRRIKPGTAAGVGDRALLRIEAMEPDESARFRARVIKVIDHTRARILGIYRALPQGGGRLVPVDKKQAGRELNIAKADNAGAEDGDLVSVELVRTRSFGLASGKVKERLGSLSTEKAVSLIAIHAHDIPQAFAPAALREAEAAKPATLRHREDWRALPLVTIDPPDAKDHDDAVHAAPDDDPNNKDGAIVTVAIADVAYYVRPGSSLDHDALTRGNSVYFPDRVVPMLPERISNDLCSLVPGEARGALAVRMVIGPDGRKRSHTFHRILMRSAAKLNYAQAQAAIDGNPDDATGPLLEPILKPLYAAYTLVKRARDERDPLDLELPERKILLKTDGTVDRVVVPERLDAHRLIEEFMILANVAAAEMLEKKGLPLIYRVHDEPTVEKVHNLREFLKTLDMSFAKSGALRPELFNRVLDQVKGYDSESLVNEVVLRSQAQAEYSAENYGHFGLNLRRYAHFTSPIRRYADLIVHRALIRALGLGDGALPDAETPETLAEIAAQISVTERRAMKAERETADRLIAHFLADRIGNIFEGRISGVTRAGLFVKLTDTGADGLIPIRSLGTEYFNYDEARHALVGSRSGSMHKLGDVVEVRLVEALPLAGALRFELLSGGHAGPRDHRARGGRNTKGQRGPQDTRHPGVHSKAHPGRKPRKASRKPGKSKAGKPKKGKS</sequence>
<dbReference type="InterPro" id="IPR022966">
    <property type="entry name" value="RNase_II/R_CS"/>
</dbReference>
<dbReference type="SMART" id="SM00955">
    <property type="entry name" value="RNB"/>
    <property type="match status" value="1"/>
</dbReference>
<dbReference type="GO" id="GO:0008859">
    <property type="term" value="F:exoribonuclease II activity"/>
    <property type="evidence" value="ECO:0007669"/>
    <property type="project" value="UniProtKB-UniRule"/>
</dbReference>
<name>Q1QKL9_NITHX</name>
<evidence type="ECO:0000256" key="6">
    <source>
        <dbReference type="ARBA" id="ARBA00022884"/>
    </source>
</evidence>
<dbReference type="NCBIfam" id="TIGR02063">
    <property type="entry name" value="RNase_R"/>
    <property type="match status" value="1"/>
</dbReference>
<keyword evidence="6 7" id="KW-0694">RNA-binding</keyword>
<dbReference type="eggNOG" id="COG0557">
    <property type="taxonomic scope" value="Bacteria"/>
</dbReference>
<keyword evidence="5 7" id="KW-0269">Exonuclease</keyword>
<dbReference type="InterPro" id="IPR050180">
    <property type="entry name" value="RNR_Ribonuclease"/>
</dbReference>
<dbReference type="PROSITE" id="PS01175">
    <property type="entry name" value="RIBONUCLEASE_II"/>
    <property type="match status" value="1"/>
</dbReference>
<dbReference type="InterPro" id="IPR004476">
    <property type="entry name" value="RNase_II/RNase_R"/>
</dbReference>
<keyword evidence="4 7" id="KW-0378">Hydrolase</keyword>
<comment type="subcellular location">
    <subcellularLocation>
        <location evidence="7">Cytoplasm</location>
    </subcellularLocation>
</comment>
<keyword evidence="3 7" id="KW-0540">Nuclease</keyword>